<dbReference type="Gene3D" id="3.50.50.60">
    <property type="entry name" value="FAD/NAD(P)-binding domain"/>
    <property type="match status" value="2"/>
</dbReference>
<name>A0AA43XHG7_9CLOT</name>
<dbReference type="Pfam" id="PF21688">
    <property type="entry name" value="FAD-depend_C"/>
    <property type="match status" value="1"/>
</dbReference>
<dbReference type="InterPro" id="IPR036188">
    <property type="entry name" value="FAD/NAD-bd_sf"/>
</dbReference>
<dbReference type="Gene3D" id="3.30.70.2700">
    <property type="match status" value="1"/>
</dbReference>
<dbReference type="GO" id="GO:0016491">
    <property type="term" value="F:oxidoreductase activity"/>
    <property type="evidence" value="ECO:0007669"/>
    <property type="project" value="InterPro"/>
</dbReference>
<dbReference type="InterPro" id="IPR028348">
    <property type="entry name" value="FAD-binding_protein"/>
</dbReference>
<sequence length="530" mass="59375">MIRISNIKINIEKKQDLEKEILRYLKISKEDLLSYTIEKKSIDARKNTISFIYRVSVAVKNEKKVLQGKNLKNLEWIKNPEKKRVVPKKSPKTFRKAPIVVGSGPAGLLAALTLAKSGARPILLERGRPVEERSREVYDFWEKGILKVNSNVQFGEGGAGTFSDGKLTTQIKDPRCQTVLKTLIDAGAPLEIAYLNKPHVGTDILEVVVKNLRERINALGGKVLFSHQVTDLIIEKERIRGVVVNEQEEILSDHVILALGHSARDTFLMLHEKGVDLEQKPFSLGLRIEHLQEKIDKVQYGKYYNHPRLKAGDYKLSYRGKNGRGLYTFCMCPGGEVIGASSEKNRLVTNGMSRYKRDERNANSALLVSVYPKDFESDHPLAGVAYQRKWEEKAFCLGGGNYHAPVQRVEDFLKGRKTKELGEVIPSYKPGYTFEDLEATLPSYVTETMKEGLPQLDRKLKGFGYGDAILTGVETRSSSPIRILRKENYESRIEGLYPAGEGAGYAGGIISAAVDGLKIAEDLILKLQES</sequence>
<dbReference type="SUPFAM" id="SSF51905">
    <property type="entry name" value="FAD/NAD(P)-binding domain"/>
    <property type="match status" value="1"/>
</dbReference>
<accession>A0AA43XHG7</accession>
<dbReference type="PANTHER" id="PTHR42842">
    <property type="entry name" value="FAD/NAD(P)-BINDING OXIDOREDUCTASE"/>
    <property type="match status" value="1"/>
</dbReference>
<dbReference type="PIRSF" id="PIRSF038984">
    <property type="entry name" value="FAD_binding_protein"/>
    <property type="match status" value="1"/>
</dbReference>
<protein>
    <submittedName>
        <fullName evidence="3">FAD-binding protein</fullName>
    </submittedName>
</protein>
<dbReference type="Proteomes" id="UP000449710">
    <property type="component" value="Unassembled WGS sequence"/>
</dbReference>
<dbReference type="PRINTS" id="PR00368">
    <property type="entry name" value="FADPNR"/>
</dbReference>
<dbReference type="InterPro" id="IPR049516">
    <property type="entry name" value="FAD-depend_C"/>
</dbReference>
<dbReference type="InterPro" id="IPR023753">
    <property type="entry name" value="FAD/NAD-binding_dom"/>
</dbReference>
<gene>
    <name evidence="3" type="ORF">ISALK_00635</name>
</gene>
<comment type="caution">
    <text evidence="3">The sequence shown here is derived from an EMBL/GenBank/DDBJ whole genome shotgun (WGS) entry which is preliminary data.</text>
</comment>
<dbReference type="Pfam" id="PF07992">
    <property type="entry name" value="Pyr_redox_2"/>
    <property type="match status" value="1"/>
</dbReference>
<reference evidence="3 4" key="1">
    <citation type="submission" date="2019-04" db="EMBL/GenBank/DDBJ databases">
        <title>Isachenkonia alkalipeptolytica gen. nov. sp. nov. a new anaerobic, alkiliphilic organothrophic bacterium capable to reduce synthesized ferrihydrite isolated from a soda lake.</title>
        <authorList>
            <person name="Toshchakov S.V."/>
            <person name="Zavarzina D.G."/>
            <person name="Zhilina T.N."/>
            <person name="Kostrikina N.A."/>
            <person name="Kublanov I.V."/>
        </authorList>
    </citation>
    <scope>NUCLEOTIDE SEQUENCE [LARGE SCALE GENOMIC DNA]</scope>
    <source>
        <strain evidence="3 4">Z-1701</strain>
    </source>
</reference>
<dbReference type="EMBL" id="SUMG01000001">
    <property type="protein sequence ID" value="NBG86995.1"/>
    <property type="molecule type" value="Genomic_DNA"/>
</dbReference>
<evidence type="ECO:0000259" key="1">
    <source>
        <dbReference type="Pfam" id="PF07992"/>
    </source>
</evidence>
<proteinExistence type="predicted"/>
<evidence type="ECO:0000259" key="2">
    <source>
        <dbReference type="Pfam" id="PF21688"/>
    </source>
</evidence>
<dbReference type="RefSeq" id="WP_160718302.1">
    <property type="nucleotide sequence ID" value="NZ_SUMG01000001.1"/>
</dbReference>
<keyword evidence="4" id="KW-1185">Reference proteome</keyword>
<evidence type="ECO:0000313" key="4">
    <source>
        <dbReference type="Proteomes" id="UP000449710"/>
    </source>
</evidence>
<feature type="domain" description="FAD-dependent protein C-terminal" evidence="2">
    <location>
        <begin position="281"/>
        <end position="477"/>
    </location>
</feature>
<dbReference type="PANTHER" id="PTHR42842:SF3">
    <property type="entry name" value="FAD_NAD(P)-BINDING OXIDOREDUCTASE FAMILY PROTEIN"/>
    <property type="match status" value="1"/>
</dbReference>
<dbReference type="AlphaFoldDB" id="A0AA43XHG7"/>
<organism evidence="3 4">
    <name type="scientific">Isachenkonia alkalipeptolytica</name>
    <dbReference type="NCBI Taxonomy" id="2565777"/>
    <lineage>
        <taxon>Bacteria</taxon>
        <taxon>Bacillati</taxon>
        <taxon>Bacillota</taxon>
        <taxon>Clostridia</taxon>
        <taxon>Eubacteriales</taxon>
        <taxon>Clostridiaceae</taxon>
        <taxon>Isachenkonia</taxon>
    </lineage>
</organism>
<feature type="domain" description="FAD/NAD(P)-binding" evidence="1">
    <location>
        <begin position="99"/>
        <end position="266"/>
    </location>
</feature>
<evidence type="ECO:0000313" key="3">
    <source>
        <dbReference type="EMBL" id="NBG86995.1"/>
    </source>
</evidence>